<dbReference type="AlphaFoldDB" id="A0AAD8PMT7"/>
<evidence type="ECO:0000256" key="4">
    <source>
        <dbReference type="SAM" id="Phobius"/>
    </source>
</evidence>
<dbReference type="InterPro" id="IPR021765">
    <property type="entry name" value="UstYa-like"/>
</dbReference>
<dbReference type="InterPro" id="IPR029058">
    <property type="entry name" value="AB_hydrolase_fold"/>
</dbReference>
<proteinExistence type="inferred from homology"/>
<sequence>MRGPVLLGGWSFGGIVAIQMAHLLAKEGRGLVCTGLLLVDTVYLSPTRSSGSGGNSNLRTIAPAMPADMALGTRDEILASLVRANVLCSSWRPPSWDLRVMPRTVLVKAMDCIPLSAPHGASDGGLCRLDALRDQGDLGWGELQPGLVCAVVHTPGHHYALFADENSASMLKVMVSTQDRGDSPKHWTRGPSPPSPTSDLCRDEGVSQELQPLIDDRPRRWAALIPVVIWIQWAIIACLSVSILVVWSQRRVLPADPKPTAAGLSPIEPMVPDGVTKAKEPLNYGYYVAETIPYDIFHNVSMLDRRLSDLEYANVATGVKANGQYGVYIDEAGQQRFLHPKLTGSNKTEAYLVSGLHHLHCMMETLRDYGLLLNGFRPLWNDHHVIHCFNKWYQSIKCEADSTGEGYREPFGSVREVNRASWGSSVPRCRDFGALVRWAQDPVRVLPFRYDSGLDVRALSRLSGECDVTKCRDEEGWKGLA</sequence>
<evidence type="ECO:0000256" key="1">
    <source>
        <dbReference type="ARBA" id="ARBA00004685"/>
    </source>
</evidence>
<dbReference type="RefSeq" id="XP_060408205.1">
    <property type="nucleotide sequence ID" value="XM_060562610.1"/>
</dbReference>
<keyword evidence="4" id="KW-0812">Transmembrane</keyword>
<accession>A0AAD8PMT7</accession>
<dbReference type="GO" id="GO:0043386">
    <property type="term" value="P:mycotoxin biosynthetic process"/>
    <property type="evidence" value="ECO:0007669"/>
    <property type="project" value="InterPro"/>
</dbReference>
<comment type="pathway">
    <text evidence="1">Mycotoxin biosynthesis.</text>
</comment>
<comment type="similarity">
    <text evidence="2">Belongs to the ustYa family.</text>
</comment>
<evidence type="ECO:0000256" key="2">
    <source>
        <dbReference type="ARBA" id="ARBA00035112"/>
    </source>
</evidence>
<evidence type="ECO:0008006" key="7">
    <source>
        <dbReference type="Google" id="ProtNLM"/>
    </source>
</evidence>
<dbReference type="Pfam" id="PF11807">
    <property type="entry name" value="UstYa"/>
    <property type="match status" value="1"/>
</dbReference>
<dbReference type="Proteomes" id="UP001230504">
    <property type="component" value="Unassembled WGS sequence"/>
</dbReference>
<reference evidence="5" key="1">
    <citation type="submission" date="2021-06" db="EMBL/GenBank/DDBJ databases">
        <title>Comparative genomics, transcriptomics and evolutionary studies reveal genomic signatures of adaptation to plant cell wall in hemibiotrophic fungi.</title>
        <authorList>
            <consortium name="DOE Joint Genome Institute"/>
            <person name="Baroncelli R."/>
            <person name="Diaz J.F."/>
            <person name="Benocci T."/>
            <person name="Peng M."/>
            <person name="Battaglia E."/>
            <person name="Haridas S."/>
            <person name="Andreopoulos W."/>
            <person name="Labutti K."/>
            <person name="Pangilinan J."/>
            <person name="Floch G.L."/>
            <person name="Makela M.R."/>
            <person name="Henrissat B."/>
            <person name="Grigoriev I.V."/>
            <person name="Crouch J.A."/>
            <person name="De Vries R.P."/>
            <person name="Sukno S.A."/>
            <person name="Thon M.R."/>
        </authorList>
    </citation>
    <scope>NUCLEOTIDE SEQUENCE</scope>
    <source>
        <strain evidence="5">CBS 125086</strain>
    </source>
</reference>
<dbReference type="Gene3D" id="3.40.50.1820">
    <property type="entry name" value="alpha/beta hydrolase"/>
    <property type="match status" value="1"/>
</dbReference>
<keyword evidence="6" id="KW-1185">Reference proteome</keyword>
<comment type="caution">
    <text evidence="5">The sequence shown here is derived from an EMBL/GenBank/DDBJ whole genome shotgun (WGS) entry which is preliminary data.</text>
</comment>
<dbReference type="PANTHER" id="PTHR33365:SF4">
    <property type="entry name" value="CYCLOCHLOROTINE BIOSYNTHESIS PROTEIN O"/>
    <property type="match status" value="1"/>
</dbReference>
<feature type="region of interest" description="Disordered" evidence="3">
    <location>
        <begin position="179"/>
        <end position="202"/>
    </location>
</feature>
<dbReference type="EMBL" id="JAHLJV010000115">
    <property type="protein sequence ID" value="KAK1570023.1"/>
    <property type="molecule type" value="Genomic_DNA"/>
</dbReference>
<keyword evidence="4" id="KW-1133">Transmembrane helix</keyword>
<dbReference type="SUPFAM" id="SSF53474">
    <property type="entry name" value="alpha/beta-Hydrolases"/>
    <property type="match status" value="1"/>
</dbReference>
<organism evidence="5 6">
    <name type="scientific">Colletotrichum navitas</name>
    <dbReference type="NCBI Taxonomy" id="681940"/>
    <lineage>
        <taxon>Eukaryota</taxon>
        <taxon>Fungi</taxon>
        <taxon>Dikarya</taxon>
        <taxon>Ascomycota</taxon>
        <taxon>Pezizomycotina</taxon>
        <taxon>Sordariomycetes</taxon>
        <taxon>Hypocreomycetidae</taxon>
        <taxon>Glomerellales</taxon>
        <taxon>Glomerellaceae</taxon>
        <taxon>Colletotrichum</taxon>
        <taxon>Colletotrichum graminicola species complex</taxon>
    </lineage>
</organism>
<gene>
    <name evidence="5" type="ORF">LY79DRAFT_653648</name>
</gene>
<dbReference type="PANTHER" id="PTHR33365">
    <property type="entry name" value="YALI0B05434P"/>
    <property type="match status" value="1"/>
</dbReference>
<dbReference type="GeneID" id="85446850"/>
<evidence type="ECO:0000313" key="6">
    <source>
        <dbReference type="Proteomes" id="UP001230504"/>
    </source>
</evidence>
<name>A0AAD8PMT7_9PEZI</name>
<keyword evidence="4" id="KW-0472">Membrane</keyword>
<feature type="transmembrane region" description="Helical" evidence="4">
    <location>
        <begin position="221"/>
        <end position="247"/>
    </location>
</feature>
<protein>
    <recommendedName>
        <fullName evidence="7">Thioesterase domain-containing protein</fullName>
    </recommendedName>
</protein>
<evidence type="ECO:0000256" key="3">
    <source>
        <dbReference type="SAM" id="MobiDB-lite"/>
    </source>
</evidence>
<evidence type="ECO:0000313" key="5">
    <source>
        <dbReference type="EMBL" id="KAK1570023.1"/>
    </source>
</evidence>